<accession>T0MHN7</accession>
<dbReference type="GO" id="GO:0043527">
    <property type="term" value="C:tRNA methyltransferase complex"/>
    <property type="evidence" value="ECO:0007669"/>
    <property type="project" value="EnsemblFungi"/>
</dbReference>
<dbReference type="PANTHER" id="PTHR12734">
    <property type="entry name" value="METHYLTRANSFERASE-RELATED"/>
    <property type="match status" value="1"/>
</dbReference>
<dbReference type="SUPFAM" id="SSF53335">
    <property type="entry name" value="S-adenosyl-L-methionine-dependent methyltransferases"/>
    <property type="match status" value="1"/>
</dbReference>
<dbReference type="HOGENOM" id="CLU_055194_2_0_1"/>
<keyword evidence="3" id="KW-1185">Reference proteome</keyword>
<organism evidence="2 3">
    <name type="scientific">Vairimorpha apis BRL 01</name>
    <dbReference type="NCBI Taxonomy" id="1037528"/>
    <lineage>
        <taxon>Eukaryota</taxon>
        <taxon>Fungi</taxon>
        <taxon>Fungi incertae sedis</taxon>
        <taxon>Microsporidia</taxon>
        <taxon>Nosematidae</taxon>
        <taxon>Vairimorpha</taxon>
    </lineage>
</organism>
<reference evidence="2 3" key="1">
    <citation type="journal article" date="2013" name="BMC Genomics">
        <title>Genome sequencing and comparative genomics of honey bee microsporidia, Nosema apis reveal novel insights into host-parasite interactions.</title>
        <authorList>
            <person name="Chen Yp."/>
            <person name="Pettis J.S."/>
            <person name="Zhao Y."/>
            <person name="Liu X."/>
            <person name="Tallon L.J."/>
            <person name="Sadzewicz L.D."/>
            <person name="Li R."/>
            <person name="Zheng H."/>
            <person name="Huang S."/>
            <person name="Zhang X."/>
            <person name="Hamilton M.C."/>
            <person name="Pernal S.F."/>
            <person name="Melathopoulos A.P."/>
            <person name="Yan X."/>
            <person name="Evans J.D."/>
        </authorList>
    </citation>
    <scope>NUCLEOTIDE SEQUENCE [LARGE SCALE GENOMIC DNA]</scope>
    <source>
        <strain evidence="2 3">BRL 01</strain>
    </source>
</reference>
<dbReference type="CDD" id="cd02440">
    <property type="entry name" value="AdoMet_MTases"/>
    <property type="match status" value="1"/>
</dbReference>
<dbReference type="Proteomes" id="UP000053780">
    <property type="component" value="Unassembled WGS sequence"/>
</dbReference>
<name>T0MHN7_9MICR</name>
<evidence type="ECO:0000259" key="1">
    <source>
        <dbReference type="Pfam" id="PF13649"/>
    </source>
</evidence>
<dbReference type="InterPro" id="IPR039769">
    <property type="entry name" value="Bud23-like"/>
</dbReference>
<sequence length="228" mass="26033">MSKIPELCGPPEIYYNAIESRKYDTNSRIQSIQREITIRCLDLLDLKSSGLILDIGCGTGISGSVLSDHNLNWIGLDISKDMLNICKEKDETNCVIKGDIGEGLCFQPGTFDGVISVSALQWLFQSYKNNHVPKKRIRLFFTSLFSICKPETKCVLQFYLKNKKDIEFLKNEALRAGFYGSINIDKPNTKHMKQYLILTNSYIKTNKIKNLICELFKIILIFLKNNFA</sequence>
<dbReference type="GO" id="GO:0000056">
    <property type="term" value="P:ribosomal small subunit export from nucleus"/>
    <property type="evidence" value="ECO:0007669"/>
    <property type="project" value="EnsemblFungi"/>
</dbReference>
<gene>
    <name evidence="2" type="ORF">NAPIS_ORF01954</name>
</gene>
<dbReference type="Gene3D" id="3.40.50.150">
    <property type="entry name" value="Vaccinia Virus protein VP39"/>
    <property type="match status" value="1"/>
</dbReference>
<dbReference type="GO" id="GO:0016435">
    <property type="term" value="F:rRNA (guanine) methyltransferase activity"/>
    <property type="evidence" value="ECO:0007669"/>
    <property type="project" value="EnsemblFungi"/>
</dbReference>
<evidence type="ECO:0000313" key="3">
    <source>
        <dbReference type="Proteomes" id="UP000053780"/>
    </source>
</evidence>
<evidence type="ECO:0000313" key="2">
    <source>
        <dbReference type="EMBL" id="EQB60475.1"/>
    </source>
</evidence>
<dbReference type="EMBL" id="KE647283">
    <property type="protein sequence ID" value="EQB60475.1"/>
    <property type="molecule type" value="Genomic_DNA"/>
</dbReference>
<protein>
    <submittedName>
        <fullName evidence="2">Williams beuren syndrome chromosome region 22</fullName>
    </submittedName>
</protein>
<dbReference type="GO" id="GO:0005730">
    <property type="term" value="C:nucleolus"/>
    <property type="evidence" value="ECO:0007669"/>
    <property type="project" value="EnsemblFungi"/>
</dbReference>
<dbReference type="PANTHER" id="PTHR12734:SF0">
    <property type="entry name" value="18S RRNA (GUANINE-N(7))-METHYLTRANSFERASE-RELATED"/>
    <property type="match status" value="1"/>
</dbReference>
<dbReference type="InterPro" id="IPR029063">
    <property type="entry name" value="SAM-dependent_MTases_sf"/>
</dbReference>
<proteinExistence type="predicted"/>
<dbReference type="Pfam" id="PF13649">
    <property type="entry name" value="Methyltransf_25"/>
    <property type="match status" value="1"/>
</dbReference>
<dbReference type="InterPro" id="IPR041698">
    <property type="entry name" value="Methyltransf_25"/>
</dbReference>
<dbReference type="AlphaFoldDB" id="T0MHN7"/>
<feature type="domain" description="Methyltransferase" evidence="1">
    <location>
        <begin position="52"/>
        <end position="123"/>
    </location>
</feature>
<dbReference type="OrthoDB" id="2877at2759"/>
<dbReference type="GO" id="GO:0070476">
    <property type="term" value="P:rRNA (guanine-N7)-methylation"/>
    <property type="evidence" value="ECO:0007669"/>
    <property type="project" value="EnsemblFungi"/>
</dbReference>
<dbReference type="VEuPathDB" id="MicrosporidiaDB:NAPIS_ORF01954"/>
<dbReference type="GO" id="GO:0000447">
    <property type="term" value="P:endonucleolytic cleavage in ITS1 to separate SSU-rRNA from 5.8S rRNA and LSU-rRNA from tricistronic rRNA transcript (SSU-rRNA, 5.8S rRNA, LSU-rRNA)"/>
    <property type="evidence" value="ECO:0007669"/>
    <property type="project" value="EnsemblFungi"/>
</dbReference>